<dbReference type="PANTHER" id="PTHR21666:SF286">
    <property type="entry name" value="LIPOPROTEIN NLPD"/>
    <property type="match status" value="1"/>
</dbReference>
<keyword evidence="1" id="KW-0175">Coiled coil</keyword>
<dbReference type="RefSeq" id="WP_128501931.1">
    <property type="nucleotide sequence ID" value="NZ_CP035107.1"/>
</dbReference>
<reference evidence="4 5" key="1">
    <citation type="submission" date="2019-01" db="EMBL/GenBank/DDBJ databases">
        <title>Whole Genome of Ornithobacterium rhinotracheale FARPER-174b.</title>
        <authorList>
            <person name="Tataje-Lavanda L.A."/>
            <person name="Montalvan A."/>
            <person name="Montesinos R."/>
            <person name="Zimic M."/>
            <person name="Fernandez-Sanchez M."/>
            <person name="Fernandez-Diaz M."/>
        </authorList>
    </citation>
    <scope>NUCLEOTIDE SEQUENCE [LARGE SCALE GENOMIC DNA]</scope>
    <source>
        <strain evidence="4 5">FARPER-174b</strain>
    </source>
</reference>
<dbReference type="EMBL" id="CP035107">
    <property type="protein sequence ID" value="QAR31514.1"/>
    <property type="molecule type" value="Genomic_DNA"/>
</dbReference>
<keyword evidence="2" id="KW-0472">Membrane</keyword>
<dbReference type="InterPro" id="IPR016047">
    <property type="entry name" value="M23ase_b-sheet_dom"/>
</dbReference>
<dbReference type="InterPro" id="IPR011055">
    <property type="entry name" value="Dup_hybrid_motif"/>
</dbReference>
<name>A0A410JTJ9_ORNRH</name>
<sequence length="325" mass="36532">MGKKHFYYDSEKGEYIPVESQKSSKAKLIFSVIFLTLFFSGIGIFLGYHYLIQPQNANQAKLANELEKMELQYKALNKKFKKTQEVLEDLENRDEYVYRSFFELAPIDKDIRKAGFGGVDRYADFSSLTYGELVKETSKNLDIINKRLVVQSKSLDEIVESAKKKDEMFRHLPAIQPIANKDLKHIASGYGMRLHPILKIGKMHWGVDFAASPGTPIYATGDGTVKQAGASGGYGNVVVIDHGYGYETVYGHMSRIKVQAGQAVKRGDVIGFVGSTGLSSGPHLHYEVHKNGERVDPVHFFNQEVSPDEFNKLYEASQQMNISLD</sequence>
<keyword evidence="2" id="KW-1133">Transmembrane helix</keyword>
<evidence type="ECO:0000259" key="3">
    <source>
        <dbReference type="Pfam" id="PF01551"/>
    </source>
</evidence>
<feature type="domain" description="M23ase beta-sheet core" evidence="3">
    <location>
        <begin position="203"/>
        <end position="297"/>
    </location>
</feature>
<organism evidence="4 5">
    <name type="scientific">Ornithobacterium rhinotracheale</name>
    <dbReference type="NCBI Taxonomy" id="28251"/>
    <lineage>
        <taxon>Bacteria</taxon>
        <taxon>Pseudomonadati</taxon>
        <taxon>Bacteroidota</taxon>
        <taxon>Flavobacteriia</taxon>
        <taxon>Flavobacteriales</taxon>
        <taxon>Weeksellaceae</taxon>
        <taxon>Ornithobacterium</taxon>
    </lineage>
</organism>
<dbReference type="Proteomes" id="UP000287701">
    <property type="component" value="Chromosome"/>
</dbReference>
<evidence type="ECO:0000313" key="4">
    <source>
        <dbReference type="EMBL" id="QAR31514.1"/>
    </source>
</evidence>
<evidence type="ECO:0000313" key="5">
    <source>
        <dbReference type="Proteomes" id="UP000287701"/>
    </source>
</evidence>
<dbReference type="FunFam" id="2.70.70.10:FF:000006">
    <property type="entry name" value="M23 family peptidase"/>
    <property type="match status" value="1"/>
</dbReference>
<gene>
    <name evidence="4" type="ORF">EQP59_09265</name>
</gene>
<dbReference type="Gene3D" id="2.70.70.10">
    <property type="entry name" value="Glucose Permease (Domain IIA)"/>
    <property type="match status" value="1"/>
</dbReference>
<keyword evidence="2" id="KW-0812">Transmembrane</keyword>
<accession>A0A410JTJ9</accession>
<dbReference type="AlphaFoldDB" id="A0A410JTJ9"/>
<protein>
    <submittedName>
        <fullName evidence="4">M23 family peptidase</fullName>
    </submittedName>
</protein>
<dbReference type="CDD" id="cd12797">
    <property type="entry name" value="M23_peptidase"/>
    <property type="match status" value="1"/>
</dbReference>
<evidence type="ECO:0000256" key="2">
    <source>
        <dbReference type="SAM" id="Phobius"/>
    </source>
</evidence>
<dbReference type="SUPFAM" id="SSF51261">
    <property type="entry name" value="Duplicated hybrid motif"/>
    <property type="match status" value="1"/>
</dbReference>
<dbReference type="InterPro" id="IPR050570">
    <property type="entry name" value="Cell_wall_metabolism_enzyme"/>
</dbReference>
<feature type="coiled-coil region" evidence="1">
    <location>
        <begin position="59"/>
        <end position="93"/>
    </location>
</feature>
<dbReference type="GO" id="GO:0004222">
    <property type="term" value="F:metalloendopeptidase activity"/>
    <property type="evidence" value="ECO:0007669"/>
    <property type="project" value="TreeGrafter"/>
</dbReference>
<evidence type="ECO:0000256" key="1">
    <source>
        <dbReference type="SAM" id="Coils"/>
    </source>
</evidence>
<feature type="transmembrane region" description="Helical" evidence="2">
    <location>
        <begin position="28"/>
        <end position="51"/>
    </location>
</feature>
<proteinExistence type="predicted"/>
<dbReference type="OrthoDB" id="9810477at2"/>
<dbReference type="Pfam" id="PF01551">
    <property type="entry name" value="Peptidase_M23"/>
    <property type="match status" value="1"/>
</dbReference>
<dbReference type="PANTHER" id="PTHR21666">
    <property type="entry name" value="PEPTIDASE-RELATED"/>
    <property type="match status" value="1"/>
</dbReference>